<sequence length="76" mass="8415">MGARSDPTYGWETSANPARNHSVLPPWDSHCGFIQELYAGTLYRPIVDGVSRFEVKDDEHNIPQSSGASRDLTVNP</sequence>
<gene>
    <name evidence="2" type="ORF">SAMN05661109_01645</name>
</gene>
<proteinExistence type="predicted"/>
<keyword evidence="3" id="KW-1185">Reference proteome</keyword>
<dbReference type="Proteomes" id="UP000198929">
    <property type="component" value="Unassembled WGS sequence"/>
</dbReference>
<evidence type="ECO:0000313" key="2">
    <source>
        <dbReference type="EMBL" id="SES04122.1"/>
    </source>
</evidence>
<dbReference type="EMBL" id="FOGQ01000007">
    <property type="protein sequence ID" value="SES04122.1"/>
    <property type="molecule type" value="Genomic_DNA"/>
</dbReference>
<organism evidence="2 3">
    <name type="scientific">Corynebacterium cystitidis DSM 20524</name>
    <dbReference type="NCBI Taxonomy" id="1121357"/>
    <lineage>
        <taxon>Bacteria</taxon>
        <taxon>Bacillati</taxon>
        <taxon>Actinomycetota</taxon>
        <taxon>Actinomycetes</taxon>
        <taxon>Mycobacteriales</taxon>
        <taxon>Corynebacteriaceae</taxon>
        <taxon>Corynebacterium</taxon>
    </lineage>
</organism>
<accession>A0A1H9U474</accession>
<reference evidence="3" key="1">
    <citation type="submission" date="2016-10" db="EMBL/GenBank/DDBJ databases">
        <authorList>
            <person name="Varghese N."/>
            <person name="Submissions S."/>
        </authorList>
    </citation>
    <scope>NUCLEOTIDE SEQUENCE [LARGE SCALE GENOMIC DNA]</scope>
    <source>
        <strain evidence="3">DSM 20524</strain>
    </source>
</reference>
<name>A0A1H9U474_9CORY</name>
<feature type="region of interest" description="Disordered" evidence="1">
    <location>
        <begin position="1"/>
        <end position="22"/>
    </location>
</feature>
<evidence type="ECO:0000313" key="3">
    <source>
        <dbReference type="Proteomes" id="UP000198929"/>
    </source>
</evidence>
<evidence type="ECO:0000256" key="1">
    <source>
        <dbReference type="SAM" id="MobiDB-lite"/>
    </source>
</evidence>
<dbReference type="AlphaFoldDB" id="A0A1H9U474"/>
<protein>
    <submittedName>
        <fullName evidence="2">Uncharacterized protein</fullName>
    </submittedName>
</protein>